<organism evidence="1 2">
    <name type="scientific">Klebsiella phage SRD2021</name>
    <dbReference type="NCBI Taxonomy" id="2851026"/>
    <lineage>
        <taxon>Viruses</taxon>
        <taxon>Duplodnaviria</taxon>
        <taxon>Heunggongvirae</taxon>
        <taxon>Uroviricota</taxon>
        <taxon>Caudoviricetes</taxon>
        <taxon>Autographivirales</taxon>
        <taxon>Autoscriptoviridae</taxon>
        <taxon>Slopekvirinae</taxon>
        <taxon>Drulisvirus</taxon>
        <taxon>Drulisvirus SRD2021</taxon>
    </lineage>
</organism>
<keyword evidence="2" id="KW-1185">Reference proteome</keyword>
<proteinExistence type="predicted"/>
<reference evidence="1 2" key="1">
    <citation type="submission" date="2021-05" db="EMBL/GenBank/DDBJ databases">
        <title>Bacteriophage ZX1 recognizing capsular polysaccharide shows therapeutic potential in serotype K47 Klebsiella pneumoniae infections.</title>
        <authorList>
            <person name="Shu R."/>
            <person name="Hao G."/>
            <person name="Wang H."/>
        </authorList>
    </citation>
    <scope>NUCLEOTIDE SEQUENCE [LARGE SCALE GENOMIC DNA]</scope>
</reference>
<dbReference type="EMBL" id="MZ208805">
    <property type="protein sequence ID" value="QWY13522.1"/>
    <property type="molecule type" value="Genomic_DNA"/>
</dbReference>
<evidence type="ECO:0000313" key="1">
    <source>
        <dbReference type="EMBL" id="QWY13522.1"/>
    </source>
</evidence>
<protein>
    <submittedName>
        <fullName evidence="1">Uncharacterized protein</fullName>
    </submittedName>
</protein>
<sequence>MMNLKLFWMRCVNEHPKHIEERLSIWILSFTNKLTWIA</sequence>
<dbReference type="Proteomes" id="UP000886868">
    <property type="component" value="Segment"/>
</dbReference>
<evidence type="ECO:0000313" key="2">
    <source>
        <dbReference type="Proteomes" id="UP000886868"/>
    </source>
</evidence>
<name>A0ABX8K6I5_9CAUD</name>
<accession>A0ABX8K6I5</accession>